<evidence type="ECO:0000313" key="3">
    <source>
        <dbReference type="Proteomes" id="UP001596298"/>
    </source>
</evidence>
<proteinExistence type="predicted"/>
<dbReference type="EMBL" id="JBHSWH010000001">
    <property type="protein sequence ID" value="MFC6707425.1"/>
    <property type="molecule type" value="Genomic_DNA"/>
</dbReference>
<gene>
    <name evidence="2" type="ORF">ACFQDH_19790</name>
</gene>
<dbReference type="RefSeq" id="WP_382404096.1">
    <property type="nucleotide sequence ID" value="NZ_JBHSWH010000001.1"/>
</dbReference>
<keyword evidence="3" id="KW-1185">Reference proteome</keyword>
<accession>A0ABW2AKW3</accession>
<feature type="region of interest" description="Disordered" evidence="1">
    <location>
        <begin position="29"/>
        <end position="55"/>
    </location>
</feature>
<comment type="caution">
    <text evidence="2">The sequence shown here is derived from an EMBL/GenBank/DDBJ whole genome shotgun (WGS) entry which is preliminary data.</text>
</comment>
<organism evidence="2 3">
    <name type="scientific">Flexivirga alba</name>
    <dbReference type="NCBI Taxonomy" id="702742"/>
    <lineage>
        <taxon>Bacteria</taxon>
        <taxon>Bacillati</taxon>
        <taxon>Actinomycetota</taxon>
        <taxon>Actinomycetes</taxon>
        <taxon>Micrococcales</taxon>
        <taxon>Dermacoccaceae</taxon>
        <taxon>Flexivirga</taxon>
    </lineage>
</organism>
<evidence type="ECO:0000256" key="1">
    <source>
        <dbReference type="SAM" id="MobiDB-lite"/>
    </source>
</evidence>
<protein>
    <submittedName>
        <fullName evidence="2">Uncharacterized protein</fullName>
    </submittedName>
</protein>
<name>A0ABW2AKW3_9MICO</name>
<sequence>MPPQTSTVVRSTTSRLLDHLHRDKVIRTHDERSSSQTVHRMRPYAEQLAFERGED</sequence>
<dbReference type="Proteomes" id="UP001596298">
    <property type="component" value="Unassembled WGS sequence"/>
</dbReference>
<evidence type="ECO:0000313" key="2">
    <source>
        <dbReference type="EMBL" id="MFC6707425.1"/>
    </source>
</evidence>
<reference evidence="3" key="1">
    <citation type="journal article" date="2019" name="Int. J. Syst. Evol. Microbiol.">
        <title>The Global Catalogue of Microorganisms (GCM) 10K type strain sequencing project: providing services to taxonomists for standard genome sequencing and annotation.</title>
        <authorList>
            <consortium name="The Broad Institute Genomics Platform"/>
            <consortium name="The Broad Institute Genome Sequencing Center for Infectious Disease"/>
            <person name="Wu L."/>
            <person name="Ma J."/>
        </authorList>
    </citation>
    <scope>NUCLEOTIDE SEQUENCE [LARGE SCALE GENOMIC DNA]</scope>
    <source>
        <strain evidence="3">CCUG 58127</strain>
    </source>
</reference>